<proteinExistence type="predicted"/>
<dbReference type="SUPFAM" id="SSF55729">
    <property type="entry name" value="Acyl-CoA N-acyltransferases (Nat)"/>
    <property type="match status" value="1"/>
</dbReference>
<dbReference type="AlphaFoldDB" id="A0A059ECJ3"/>
<dbReference type="InterPro" id="IPR000182">
    <property type="entry name" value="GNAT_dom"/>
</dbReference>
<dbReference type="eggNOG" id="COG0456">
    <property type="taxonomic scope" value="Bacteria"/>
</dbReference>
<dbReference type="OrthoDB" id="7617982at2"/>
<evidence type="ECO:0000259" key="1">
    <source>
        <dbReference type="PROSITE" id="PS51186"/>
    </source>
</evidence>
<accession>A0A059ECJ3</accession>
<dbReference type="Pfam" id="PF00583">
    <property type="entry name" value="Acetyltransf_1"/>
    <property type="match status" value="1"/>
</dbReference>
<dbReference type="Gene3D" id="3.40.630.30">
    <property type="match status" value="1"/>
</dbReference>
<feature type="domain" description="N-acetyltransferase" evidence="1">
    <location>
        <begin position="16"/>
        <end position="175"/>
    </location>
</feature>
<dbReference type="GO" id="GO:0016747">
    <property type="term" value="F:acyltransferase activity, transferring groups other than amino-acyl groups"/>
    <property type="evidence" value="ECO:0007669"/>
    <property type="project" value="InterPro"/>
</dbReference>
<protein>
    <recommendedName>
        <fullName evidence="1">N-acetyltransferase domain-containing protein</fullName>
    </recommendedName>
</protein>
<dbReference type="InterPro" id="IPR016181">
    <property type="entry name" value="Acyl_CoA_acyltransferase"/>
</dbReference>
<reference evidence="2 3" key="1">
    <citation type="journal article" date="2014" name="Antonie Van Leeuwenhoek">
        <title>Hyphomonas beringensis sp. nov. and Hyphomonas chukchiensis sp. nov., isolated from surface seawater of the Bering Sea and Chukchi Sea.</title>
        <authorList>
            <person name="Li C."/>
            <person name="Lai Q."/>
            <person name="Li G."/>
            <person name="Dong C."/>
            <person name="Wang J."/>
            <person name="Liao Y."/>
            <person name="Shao Z."/>
        </authorList>
    </citation>
    <scope>NUCLEOTIDE SEQUENCE [LARGE SCALE GENOMIC DNA]</scope>
    <source>
        <strain evidence="2 3">22II1-22F38</strain>
    </source>
</reference>
<organism evidence="2 3">
    <name type="scientific">Hyphomonas atlantica</name>
    <dbReference type="NCBI Taxonomy" id="1280948"/>
    <lineage>
        <taxon>Bacteria</taxon>
        <taxon>Pseudomonadati</taxon>
        <taxon>Pseudomonadota</taxon>
        <taxon>Alphaproteobacteria</taxon>
        <taxon>Hyphomonadales</taxon>
        <taxon>Hyphomonadaceae</taxon>
        <taxon>Hyphomonas</taxon>
    </lineage>
</organism>
<evidence type="ECO:0000313" key="3">
    <source>
        <dbReference type="Proteomes" id="UP000024547"/>
    </source>
</evidence>
<dbReference type="RefSeq" id="WP_051602409.1">
    <property type="nucleotide sequence ID" value="NZ_AWFH01000001.1"/>
</dbReference>
<evidence type="ECO:0000313" key="2">
    <source>
        <dbReference type="EMBL" id="KCZ65252.1"/>
    </source>
</evidence>
<dbReference type="PROSITE" id="PS51186">
    <property type="entry name" value="GNAT"/>
    <property type="match status" value="1"/>
</dbReference>
<keyword evidence="3" id="KW-1185">Reference proteome</keyword>
<dbReference type="Proteomes" id="UP000024547">
    <property type="component" value="Unassembled WGS sequence"/>
</dbReference>
<sequence>MCNAPLQVSLDTGHDVLLRPVGIEDESKFQQIFRAMSPESRYLRFFSGANPVPDAVVRSLADADGHKHIAWGILDEGEDGTPLMAAAHAIRSEEGSDRAELALGVLDQYQAHGLSRLLIASVALSCRARGIITLEAETLPENRKANSLFKALGGKVIRPMPPTTLWEFDVAQLIETLRTMERPEGLRKVFAVNAGGTA</sequence>
<dbReference type="STRING" id="1280948.HY36_02395"/>
<name>A0A059ECJ3_9PROT</name>
<dbReference type="EMBL" id="AWFH01000001">
    <property type="protein sequence ID" value="KCZ65252.1"/>
    <property type="molecule type" value="Genomic_DNA"/>
</dbReference>
<comment type="caution">
    <text evidence="2">The sequence shown here is derived from an EMBL/GenBank/DDBJ whole genome shotgun (WGS) entry which is preliminary data.</text>
</comment>
<gene>
    <name evidence="2" type="ORF">HY36_02395</name>
</gene>
<dbReference type="PATRIC" id="fig|1280948.3.peg.473"/>